<feature type="domain" description="Bro-N" evidence="1">
    <location>
        <begin position="23"/>
        <end position="114"/>
    </location>
</feature>
<evidence type="ECO:0000259" key="2">
    <source>
        <dbReference type="Pfam" id="PF03374"/>
    </source>
</evidence>
<sequence>MNTTEEDTMNDLMITVHEAPFDQIKTTTPDGNEFWAARDLMPLLGYGADWRNFREAIDRAKSTAESQGQPVPALFVDATEKTGGRPRQNYRLTRYAAYLVAMNGDPRKPEVAAAQSYFAIRTREAEVLQVQPNNFRIPQSLSEALRLAADQADEIAELSPKAEAYDQFIDGDGLYSIGAVAKMLGLSQNKLFTLLRNSGVLISKGAMRNTPYQQYMHHFAVKAYDYKRSDGTRGTSYTTRVQPSGVDFIRRKLGVASKQLEAA</sequence>
<gene>
    <name evidence="3" type="ORF">JOF45_000373</name>
</gene>
<dbReference type="EMBL" id="JAGINX010000001">
    <property type="protein sequence ID" value="MBP2317354.1"/>
    <property type="molecule type" value="Genomic_DNA"/>
</dbReference>
<keyword evidence="4" id="KW-1185">Reference proteome</keyword>
<dbReference type="Proteomes" id="UP001519331">
    <property type="component" value="Unassembled WGS sequence"/>
</dbReference>
<evidence type="ECO:0000313" key="3">
    <source>
        <dbReference type="EMBL" id="MBP2317354.1"/>
    </source>
</evidence>
<organism evidence="3 4">
    <name type="scientific">Nesterenkonia lacusekhoensis</name>
    <dbReference type="NCBI Taxonomy" id="150832"/>
    <lineage>
        <taxon>Bacteria</taxon>
        <taxon>Bacillati</taxon>
        <taxon>Actinomycetota</taxon>
        <taxon>Actinomycetes</taxon>
        <taxon>Micrococcales</taxon>
        <taxon>Micrococcaceae</taxon>
        <taxon>Nesterenkonia</taxon>
    </lineage>
</organism>
<comment type="caution">
    <text evidence="3">The sequence shown here is derived from an EMBL/GenBank/DDBJ whole genome shotgun (WGS) entry which is preliminary data.</text>
</comment>
<dbReference type="Pfam" id="PF03374">
    <property type="entry name" value="ANT"/>
    <property type="match status" value="1"/>
</dbReference>
<accession>A0ABS4SYT4</accession>
<dbReference type="InterPro" id="IPR003497">
    <property type="entry name" value="BRO_N_domain"/>
</dbReference>
<reference evidence="3 4" key="1">
    <citation type="submission" date="2021-03" db="EMBL/GenBank/DDBJ databases">
        <title>Sequencing the genomes of 1000 actinobacteria strains.</title>
        <authorList>
            <person name="Klenk H.-P."/>
        </authorList>
    </citation>
    <scope>NUCLEOTIDE SEQUENCE [LARGE SCALE GENOMIC DNA]</scope>
    <source>
        <strain evidence="3 4">DSM 12544</strain>
    </source>
</reference>
<dbReference type="Pfam" id="PF02498">
    <property type="entry name" value="Bro-N"/>
    <property type="match status" value="1"/>
</dbReference>
<name>A0ABS4SYT4_9MICC</name>
<evidence type="ECO:0000259" key="1">
    <source>
        <dbReference type="Pfam" id="PF02498"/>
    </source>
</evidence>
<protein>
    <submittedName>
        <fullName evidence="3">DNA-damage-inducible protein D</fullName>
    </submittedName>
</protein>
<proteinExistence type="predicted"/>
<evidence type="ECO:0000313" key="4">
    <source>
        <dbReference type="Proteomes" id="UP001519331"/>
    </source>
</evidence>
<feature type="domain" description="Antirepressor protein C-terminal" evidence="2">
    <location>
        <begin position="154"/>
        <end position="253"/>
    </location>
</feature>
<dbReference type="InterPro" id="IPR005039">
    <property type="entry name" value="Ant_C"/>
</dbReference>
<dbReference type="RefSeq" id="WP_210047535.1">
    <property type="nucleotide sequence ID" value="NZ_JAGINX010000001.1"/>
</dbReference>